<feature type="region of interest" description="Disordered" evidence="5">
    <location>
        <begin position="87"/>
        <end position="181"/>
    </location>
</feature>
<evidence type="ECO:0000313" key="8">
    <source>
        <dbReference type="EMBL" id="PAU10729.1"/>
    </source>
</evidence>
<evidence type="ECO:0000313" key="9">
    <source>
        <dbReference type="Proteomes" id="UP000218543"/>
    </source>
</evidence>
<organism evidence="7">
    <name type="scientific">Escherichia coli</name>
    <dbReference type="NCBI Taxonomy" id="562"/>
    <lineage>
        <taxon>Bacteria</taxon>
        <taxon>Pseudomonadati</taxon>
        <taxon>Pseudomonadota</taxon>
        <taxon>Gammaproteobacteria</taxon>
        <taxon>Enterobacterales</taxon>
        <taxon>Enterobacteriaceae</taxon>
        <taxon>Escherichia</taxon>
    </lineage>
</organism>
<name>A0A2A6QIG0_ECOLX</name>
<dbReference type="GO" id="GO:0090729">
    <property type="term" value="F:toxin activity"/>
    <property type="evidence" value="ECO:0007669"/>
    <property type="project" value="UniProtKB-KW"/>
</dbReference>
<feature type="compositionally biased region" description="Basic and acidic residues" evidence="5">
    <location>
        <begin position="153"/>
        <end position="169"/>
    </location>
</feature>
<dbReference type="RefSeq" id="WP_001258566.1">
    <property type="nucleotide sequence ID" value="NZ_AP026108.1"/>
</dbReference>
<feature type="domain" description="VENN motif-containing" evidence="6">
    <location>
        <begin position="3"/>
        <end position="47"/>
    </location>
</feature>
<protein>
    <submittedName>
        <fullName evidence="8">Adhesin</fullName>
    </submittedName>
    <submittedName>
        <fullName evidence="7">VENN motif pre-toxin domain-containing protein</fullName>
    </submittedName>
</protein>
<dbReference type="Pfam" id="PF04829">
    <property type="entry name" value="PT-VENN"/>
    <property type="match status" value="1"/>
</dbReference>
<comment type="subcellular location">
    <subcellularLocation>
        <location evidence="1">Target cell</location>
        <location evidence="1">Target cell cytoplasm</location>
    </subcellularLocation>
</comment>
<sequence>MRTEKQVVSTLATVAAGLAGGLVGDSGASAVAGAQSGKTTVENNMLNVIATETAANTAAAIACATGNASKDTGNDNSWDIGGGCEGSREQCAVRDPSRDGTRGPGHVLNGDNTDENKQPNLGKDVASATDKEKAELGGAGAGTPGGWEPQDEENARNNESIEQRNEKTSSENVPNSSEKLPWDSWQNYRKVTVDGRQYAQIGHRLYSQHAVDRMQPSGLGSPAGTVGPGRNITPNMVESVIKEGTPQNSVVNGVTRTTYWSGDVGVVTENNSNIIVTILRRSGQ</sequence>
<gene>
    <name evidence="8" type="ORF">BTQ06_27940</name>
    <name evidence="7" type="ORF">G4A38_10215</name>
</gene>
<dbReference type="Proteomes" id="UP000540485">
    <property type="component" value="Unassembled WGS sequence"/>
</dbReference>
<evidence type="ECO:0000256" key="2">
    <source>
        <dbReference type="ARBA" id="ARBA00022656"/>
    </source>
</evidence>
<feature type="compositionally biased region" description="Polar residues" evidence="5">
    <location>
        <begin position="170"/>
        <end position="181"/>
    </location>
</feature>
<proteinExistence type="predicted"/>
<keyword evidence="2" id="KW-0800">Toxin</keyword>
<accession>A0A2A6QIG0</accession>
<dbReference type="AlphaFoldDB" id="A0A2A6QIG0"/>
<dbReference type="Proteomes" id="UP000218543">
    <property type="component" value="Unassembled WGS sequence"/>
</dbReference>
<evidence type="ECO:0000313" key="7">
    <source>
        <dbReference type="EMBL" id="NYQ38984.1"/>
    </source>
</evidence>
<evidence type="ECO:0000259" key="6">
    <source>
        <dbReference type="Pfam" id="PF04829"/>
    </source>
</evidence>
<reference evidence="7" key="2">
    <citation type="journal article" date="2020" name="J. Appl. Microbiol.">
        <title>Genetic characterization of Shigatoxigenic and enteropathogenic Escherichia coli O80:H2 from diarrheic and septicemic calves and relatedness to human Shigatoxigenic E. coli O80:H2.</title>
        <authorList>
            <person name="Habets A."/>
            <person name="Crombe F."/>
            <person name="Nakamura K."/>
            <person name="Guerin V."/>
            <person name="De Rauw K."/>
            <person name="Pierard D."/>
            <person name="Saulmont M."/>
            <person name="Hayashi T."/>
            <person name="Mainil J.G."/>
            <person name="Thiry D."/>
        </authorList>
    </citation>
    <scope>NUCLEOTIDE SEQUENCE [LARGE SCALE GENOMIC DNA]</scope>
    <source>
        <strain evidence="7">EH3306</strain>
    </source>
</reference>
<evidence type="ECO:0000256" key="4">
    <source>
        <dbReference type="ARBA" id="ARBA00023026"/>
    </source>
</evidence>
<dbReference type="EMBL" id="JABUPJ010000009">
    <property type="protein sequence ID" value="NYQ38984.1"/>
    <property type="molecule type" value="Genomic_DNA"/>
</dbReference>
<dbReference type="InterPro" id="IPR006914">
    <property type="entry name" value="VENN_dom"/>
</dbReference>
<comment type="caution">
    <text evidence="7">The sequence shown here is derived from an EMBL/GenBank/DDBJ whole genome shotgun (WGS) entry which is preliminary data.</text>
</comment>
<evidence type="ECO:0000256" key="1">
    <source>
        <dbReference type="ARBA" id="ARBA00004219"/>
    </source>
</evidence>
<keyword evidence="4" id="KW-0843">Virulence</keyword>
<dbReference type="EMBL" id="MRVZ01000176">
    <property type="protein sequence ID" value="PAU10729.1"/>
    <property type="molecule type" value="Genomic_DNA"/>
</dbReference>
<feature type="compositionally biased region" description="Basic and acidic residues" evidence="5">
    <location>
        <begin position="87"/>
        <end position="101"/>
    </location>
</feature>
<evidence type="ECO:0000256" key="5">
    <source>
        <dbReference type="SAM" id="MobiDB-lite"/>
    </source>
</evidence>
<evidence type="ECO:0000256" key="3">
    <source>
        <dbReference type="ARBA" id="ARBA00022913"/>
    </source>
</evidence>
<keyword evidence="3" id="KW-1266">Target cell cytoplasm</keyword>
<reference evidence="8 9" key="1">
    <citation type="submission" date="2016-12" db="EMBL/GenBank/DDBJ databases">
        <title>Real-Time Genomic Investigation Underlying the Public Health Response to a Shiga Toxin-Producing Escherichia Coli O26:H11 Outbreak in a Nursery.</title>
        <authorList>
            <person name="Ferdous M."/>
            <person name="Moran-Gilad J."/>
            <person name="Rossen J.W."/>
            <person name="Gdalevich M."/>
        </authorList>
    </citation>
    <scope>NUCLEOTIDE SEQUENCE [LARGE SCALE GENOMIC DNA]</scope>
    <source>
        <strain evidence="8 9">STEC 514-2</strain>
    </source>
</reference>